<dbReference type="Gene3D" id="3.40.50.1820">
    <property type="entry name" value="alpha/beta hydrolase"/>
    <property type="match status" value="1"/>
</dbReference>
<evidence type="ECO:0000259" key="2">
    <source>
        <dbReference type="Pfam" id="PF00561"/>
    </source>
</evidence>
<sequence>MYNNAMKILKKWFLGIHSFILLFLLATFIFHRISLEKEEASLSPMGQQVLVNGHQINIYVEGDGPETIVVLSGAGIASPILDFKNVSESLSKRYKVVIVERAGYGYSDDSNHSRDVMEVLSETRQALSQANITGPFIILSHSMASLESLAWQEKFPDEVKALIGLDWALPSSYENLKQNQTLLTVAYWSSNIGLLRYFPESFYIKNQTLTENERKQYKLLAYKQLMSQAMLHESQTVKENAKKVTSSINPKIPTLLLVSNGEGTSFSQSEWQRYAERFASDQSNVQVVYMDAPHDLYHYQSDAIVSRIKEFLENN</sequence>
<proteinExistence type="predicted"/>
<dbReference type="InterPro" id="IPR050266">
    <property type="entry name" value="AB_hydrolase_sf"/>
</dbReference>
<evidence type="ECO:0000313" key="3">
    <source>
        <dbReference type="EMBL" id="KXT96049.1"/>
    </source>
</evidence>
<evidence type="ECO:0000256" key="1">
    <source>
        <dbReference type="SAM" id="Phobius"/>
    </source>
</evidence>
<dbReference type="InterPro" id="IPR029058">
    <property type="entry name" value="AB_hydrolase_fold"/>
</dbReference>
<evidence type="ECO:0000313" key="4">
    <source>
        <dbReference type="Proteomes" id="UP000072363"/>
    </source>
</evidence>
<dbReference type="PATRIC" id="fig|1303.82.peg.333"/>
<dbReference type="GO" id="GO:0016020">
    <property type="term" value="C:membrane"/>
    <property type="evidence" value="ECO:0007669"/>
    <property type="project" value="TreeGrafter"/>
</dbReference>
<dbReference type="PANTHER" id="PTHR43798">
    <property type="entry name" value="MONOACYLGLYCEROL LIPASE"/>
    <property type="match status" value="1"/>
</dbReference>
<dbReference type="AlphaFoldDB" id="A0A139Q0K6"/>
<keyword evidence="1" id="KW-0812">Transmembrane</keyword>
<dbReference type="SUPFAM" id="SSF53474">
    <property type="entry name" value="alpha/beta-Hydrolases"/>
    <property type="match status" value="1"/>
</dbReference>
<protein>
    <recommendedName>
        <fullName evidence="2">AB hydrolase-1 domain-containing protein</fullName>
    </recommendedName>
</protein>
<dbReference type="PANTHER" id="PTHR43798:SF33">
    <property type="entry name" value="HYDROLASE, PUTATIVE (AFU_ORTHOLOGUE AFUA_2G14860)-RELATED"/>
    <property type="match status" value="1"/>
</dbReference>
<dbReference type="Pfam" id="PF00561">
    <property type="entry name" value="Abhydrolase_1"/>
    <property type="match status" value="1"/>
</dbReference>
<dbReference type="InterPro" id="IPR000073">
    <property type="entry name" value="AB_hydrolase_1"/>
</dbReference>
<comment type="caution">
    <text evidence="3">The sequence shown here is derived from an EMBL/GenBank/DDBJ whole genome shotgun (WGS) entry which is preliminary data.</text>
</comment>
<accession>A0A139Q0K6</accession>
<reference evidence="3 4" key="1">
    <citation type="submission" date="2016-01" db="EMBL/GenBank/DDBJ databases">
        <title>Highly variable Streptococcus oralis are common among viridans streptococci isolated from primates.</title>
        <authorList>
            <person name="Denapaite D."/>
            <person name="Rieger M."/>
            <person name="Koendgen S."/>
            <person name="Brueckner R."/>
            <person name="Ochigava I."/>
            <person name="Kappeler P."/>
            <person name="Maetz-Rensing K."/>
            <person name="Leendertz F."/>
            <person name="Hakenbeck R."/>
        </authorList>
    </citation>
    <scope>NUCLEOTIDE SEQUENCE [LARGE SCALE GENOMIC DNA]</scope>
    <source>
        <strain evidence="3 4">DD27</strain>
    </source>
</reference>
<keyword evidence="1" id="KW-1133">Transmembrane helix</keyword>
<name>A0A139Q0K6_STROR</name>
<organism evidence="3 4">
    <name type="scientific">Streptococcus oralis</name>
    <dbReference type="NCBI Taxonomy" id="1303"/>
    <lineage>
        <taxon>Bacteria</taxon>
        <taxon>Bacillati</taxon>
        <taxon>Bacillota</taxon>
        <taxon>Bacilli</taxon>
        <taxon>Lactobacillales</taxon>
        <taxon>Streptococcaceae</taxon>
        <taxon>Streptococcus</taxon>
    </lineage>
</organism>
<dbReference type="EMBL" id="LQNZ01000022">
    <property type="protein sequence ID" value="KXT96049.1"/>
    <property type="molecule type" value="Genomic_DNA"/>
</dbReference>
<feature type="domain" description="AB hydrolase-1" evidence="2">
    <location>
        <begin position="85"/>
        <end position="167"/>
    </location>
</feature>
<feature type="transmembrane region" description="Helical" evidence="1">
    <location>
        <begin position="12"/>
        <end position="31"/>
    </location>
</feature>
<keyword evidence="1" id="KW-0472">Membrane</keyword>
<dbReference type="Proteomes" id="UP000072363">
    <property type="component" value="Unassembled WGS sequence"/>
</dbReference>
<gene>
    <name evidence="3" type="ORF">SORDD27_00316</name>
</gene>